<dbReference type="RefSeq" id="WP_109620450.1">
    <property type="nucleotide sequence ID" value="NZ_QGDO01000005.1"/>
</dbReference>
<gene>
    <name evidence="6" type="ORF">BC781_105125</name>
</gene>
<sequence length="265" mass="29871">MVEVVKNPILEFHNLTVAYDKKPAIWNVDCKLPKGKIIGVMGPNGSGKSTMMKSIMDLVPRSSGYVKVFNCEDGSKTKIAYVPQRSAVDWDFPINVYDTVMMGRFSSKNIFKRPSRNDKDIVLDAIRKVKLEDFVDRQISELSGGQQQRVFIARALAQQADFYLLDEPFAGVDVGSEQAIMQILKEMQANGKSIMVVHHDLQTAPHYFDWLVLMSTRLVASGPFEKVFASEKLGEAFGGQLEMLQRVGDMLQKKQHPVREPRSTK</sequence>
<reference evidence="6 7" key="1">
    <citation type="submission" date="2018-03" db="EMBL/GenBank/DDBJ databases">
        <title>Genomic Encyclopedia of Archaeal and Bacterial Type Strains, Phase II (KMG-II): from individual species to whole genera.</title>
        <authorList>
            <person name="Goeker M."/>
        </authorList>
    </citation>
    <scope>NUCLEOTIDE SEQUENCE [LARGE SCALE GENOMIC DNA]</scope>
    <source>
        <strain evidence="6 7">DSM 28229</strain>
    </source>
</reference>
<proteinExistence type="inferred from homology"/>
<dbReference type="GO" id="GO:0005524">
    <property type="term" value="F:ATP binding"/>
    <property type="evidence" value="ECO:0007669"/>
    <property type="project" value="UniProtKB-KW"/>
</dbReference>
<dbReference type="InterPro" id="IPR003593">
    <property type="entry name" value="AAA+_ATPase"/>
</dbReference>
<dbReference type="GO" id="GO:0016887">
    <property type="term" value="F:ATP hydrolysis activity"/>
    <property type="evidence" value="ECO:0007669"/>
    <property type="project" value="InterPro"/>
</dbReference>
<dbReference type="Proteomes" id="UP000245535">
    <property type="component" value="Unassembled WGS sequence"/>
</dbReference>
<evidence type="ECO:0000256" key="2">
    <source>
        <dbReference type="ARBA" id="ARBA00022448"/>
    </source>
</evidence>
<dbReference type="SUPFAM" id="SSF52540">
    <property type="entry name" value="P-loop containing nucleoside triphosphate hydrolases"/>
    <property type="match status" value="1"/>
</dbReference>
<evidence type="ECO:0000259" key="5">
    <source>
        <dbReference type="PROSITE" id="PS50893"/>
    </source>
</evidence>
<comment type="caution">
    <text evidence="6">The sequence shown here is derived from an EMBL/GenBank/DDBJ whole genome shotgun (WGS) entry which is preliminary data.</text>
</comment>
<dbReference type="OrthoDB" id="9806726at2"/>
<evidence type="ECO:0000256" key="3">
    <source>
        <dbReference type="ARBA" id="ARBA00022741"/>
    </source>
</evidence>
<dbReference type="FunFam" id="3.40.50.300:FF:000134">
    <property type="entry name" value="Iron-enterobactin ABC transporter ATP-binding protein"/>
    <property type="match status" value="1"/>
</dbReference>
<dbReference type="InterPro" id="IPR027417">
    <property type="entry name" value="P-loop_NTPase"/>
</dbReference>
<comment type="similarity">
    <text evidence="1">Belongs to the ABC transporter superfamily.</text>
</comment>
<dbReference type="Pfam" id="PF00005">
    <property type="entry name" value="ABC_tran"/>
    <property type="match status" value="1"/>
</dbReference>
<dbReference type="PANTHER" id="PTHR42734">
    <property type="entry name" value="METAL TRANSPORT SYSTEM ATP-BINDING PROTEIN TM_0124-RELATED"/>
    <property type="match status" value="1"/>
</dbReference>
<evidence type="ECO:0000256" key="1">
    <source>
        <dbReference type="ARBA" id="ARBA00005417"/>
    </source>
</evidence>
<feature type="domain" description="ABC transporter" evidence="5">
    <location>
        <begin position="10"/>
        <end position="241"/>
    </location>
</feature>
<dbReference type="InterPro" id="IPR003439">
    <property type="entry name" value="ABC_transporter-like_ATP-bd"/>
</dbReference>
<dbReference type="PROSITE" id="PS50893">
    <property type="entry name" value="ABC_TRANSPORTER_2"/>
    <property type="match status" value="1"/>
</dbReference>
<name>A0A315Z766_SEDFL</name>
<protein>
    <submittedName>
        <fullName evidence="6">Manganese/zinc/iron transport system ATP-binding protein</fullName>
    </submittedName>
</protein>
<evidence type="ECO:0000313" key="6">
    <source>
        <dbReference type="EMBL" id="PWJ40062.1"/>
    </source>
</evidence>
<keyword evidence="4 6" id="KW-0067">ATP-binding</keyword>
<dbReference type="CDD" id="cd03235">
    <property type="entry name" value="ABC_Metallic_Cations"/>
    <property type="match status" value="1"/>
</dbReference>
<evidence type="ECO:0000256" key="4">
    <source>
        <dbReference type="ARBA" id="ARBA00022840"/>
    </source>
</evidence>
<dbReference type="SMART" id="SM00382">
    <property type="entry name" value="AAA"/>
    <property type="match status" value="1"/>
</dbReference>
<organism evidence="6 7">
    <name type="scientific">Sediminitomix flava</name>
    <dbReference type="NCBI Taxonomy" id="379075"/>
    <lineage>
        <taxon>Bacteria</taxon>
        <taxon>Pseudomonadati</taxon>
        <taxon>Bacteroidota</taxon>
        <taxon>Cytophagia</taxon>
        <taxon>Cytophagales</taxon>
        <taxon>Flammeovirgaceae</taxon>
        <taxon>Sediminitomix</taxon>
    </lineage>
</organism>
<dbReference type="PROSITE" id="PS00211">
    <property type="entry name" value="ABC_TRANSPORTER_1"/>
    <property type="match status" value="1"/>
</dbReference>
<dbReference type="InterPro" id="IPR017871">
    <property type="entry name" value="ABC_transporter-like_CS"/>
</dbReference>
<accession>A0A315Z766</accession>
<evidence type="ECO:0000313" key="7">
    <source>
        <dbReference type="Proteomes" id="UP000245535"/>
    </source>
</evidence>
<keyword evidence="3" id="KW-0547">Nucleotide-binding</keyword>
<dbReference type="PANTHER" id="PTHR42734:SF5">
    <property type="entry name" value="IRON TRANSPORT SYSTEM ATP-BINDING PROTEIN HI_0361-RELATED"/>
    <property type="match status" value="1"/>
</dbReference>
<dbReference type="EMBL" id="QGDO01000005">
    <property type="protein sequence ID" value="PWJ40062.1"/>
    <property type="molecule type" value="Genomic_DNA"/>
</dbReference>
<keyword evidence="7" id="KW-1185">Reference proteome</keyword>
<dbReference type="InterPro" id="IPR050153">
    <property type="entry name" value="Metal_Ion_Import_ABC"/>
</dbReference>
<dbReference type="AlphaFoldDB" id="A0A315Z766"/>
<keyword evidence="2" id="KW-0813">Transport</keyword>
<dbReference type="Gene3D" id="3.40.50.300">
    <property type="entry name" value="P-loop containing nucleotide triphosphate hydrolases"/>
    <property type="match status" value="1"/>
</dbReference>